<keyword evidence="5" id="KW-1185">Reference proteome</keyword>
<gene>
    <name evidence="4" type="ORF">Pfra01_001113000</name>
</gene>
<dbReference type="Pfam" id="PF00098">
    <property type="entry name" value="zf-CCHC"/>
    <property type="match status" value="1"/>
</dbReference>
<feature type="region of interest" description="Disordered" evidence="2">
    <location>
        <begin position="106"/>
        <end position="142"/>
    </location>
</feature>
<evidence type="ECO:0000313" key="5">
    <source>
        <dbReference type="Proteomes" id="UP001165121"/>
    </source>
</evidence>
<accession>A0A9W6XH86</accession>
<comment type="caution">
    <text evidence="4">The sequence shown here is derived from an EMBL/GenBank/DDBJ whole genome shotgun (WGS) entry which is preliminary data.</text>
</comment>
<dbReference type="GO" id="GO:0003676">
    <property type="term" value="F:nucleic acid binding"/>
    <property type="evidence" value="ECO:0007669"/>
    <property type="project" value="InterPro"/>
</dbReference>
<proteinExistence type="predicted"/>
<organism evidence="4 5">
    <name type="scientific">Phytophthora fragariaefolia</name>
    <dbReference type="NCBI Taxonomy" id="1490495"/>
    <lineage>
        <taxon>Eukaryota</taxon>
        <taxon>Sar</taxon>
        <taxon>Stramenopiles</taxon>
        <taxon>Oomycota</taxon>
        <taxon>Peronosporomycetes</taxon>
        <taxon>Peronosporales</taxon>
        <taxon>Peronosporaceae</taxon>
        <taxon>Phytophthora</taxon>
    </lineage>
</organism>
<keyword evidence="1" id="KW-0479">Metal-binding</keyword>
<dbReference type="OrthoDB" id="129824at2759"/>
<dbReference type="SUPFAM" id="SSF57756">
    <property type="entry name" value="Retrovirus zinc finger-like domains"/>
    <property type="match status" value="1"/>
</dbReference>
<feature type="compositionally biased region" description="Acidic residues" evidence="2">
    <location>
        <begin position="16"/>
        <end position="25"/>
    </location>
</feature>
<feature type="domain" description="CCHC-type" evidence="3">
    <location>
        <begin position="74"/>
        <end position="89"/>
    </location>
</feature>
<feature type="region of interest" description="Disordered" evidence="2">
    <location>
        <begin position="1"/>
        <end position="69"/>
    </location>
</feature>
<name>A0A9W6XH86_9STRA</name>
<protein>
    <submittedName>
        <fullName evidence="4">Unnamed protein product</fullName>
    </submittedName>
</protein>
<keyword evidence="1" id="KW-0862">Zinc</keyword>
<evidence type="ECO:0000313" key="4">
    <source>
        <dbReference type="EMBL" id="GMF38490.1"/>
    </source>
</evidence>
<keyword evidence="1" id="KW-0863">Zinc-finger</keyword>
<dbReference type="InterPro" id="IPR001878">
    <property type="entry name" value="Znf_CCHC"/>
</dbReference>
<feature type="region of interest" description="Disordered" evidence="2">
    <location>
        <begin position="166"/>
        <end position="267"/>
    </location>
</feature>
<evidence type="ECO:0000256" key="1">
    <source>
        <dbReference type="PROSITE-ProRule" id="PRU00047"/>
    </source>
</evidence>
<dbReference type="SMART" id="SM00343">
    <property type="entry name" value="ZnF_C2HC"/>
    <property type="match status" value="1"/>
</dbReference>
<dbReference type="Gene3D" id="4.10.60.10">
    <property type="entry name" value="Zinc finger, CCHC-type"/>
    <property type="match status" value="1"/>
</dbReference>
<dbReference type="GO" id="GO:0008270">
    <property type="term" value="F:zinc ion binding"/>
    <property type="evidence" value="ECO:0007669"/>
    <property type="project" value="UniProtKB-KW"/>
</dbReference>
<evidence type="ECO:0000259" key="3">
    <source>
        <dbReference type="PROSITE" id="PS50158"/>
    </source>
</evidence>
<sequence length="267" mass="28347">MASGERKAKVRMVQATDDEPIEDSATEAVPQPPQRKKQTEVTRRTKGAVRGTKTEPQSVGSEQKVPRWPTADTKCYACGAKGHFARECPGPEARARNDAYLASWTTTQTPPRGQAAGGGVQASGVDEDGDGQTEGPTVNRYPTLGRELHDADALCELHFGGAADQEIKDGDEQVVQSGESMAAHDGDTVDAKVAASVRLDEELEGRDEERAQRYVRPTATSDKEMKTEEGDSLPMDNGGLTAEEGDGLPTHDDGPTAENGDTPVGSG</sequence>
<dbReference type="Proteomes" id="UP001165121">
    <property type="component" value="Unassembled WGS sequence"/>
</dbReference>
<evidence type="ECO:0000256" key="2">
    <source>
        <dbReference type="SAM" id="MobiDB-lite"/>
    </source>
</evidence>
<dbReference type="EMBL" id="BSXT01001091">
    <property type="protein sequence ID" value="GMF38490.1"/>
    <property type="molecule type" value="Genomic_DNA"/>
</dbReference>
<reference evidence="4" key="1">
    <citation type="submission" date="2023-04" db="EMBL/GenBank/DDBJ databases">
        <title>Phytophthora fragariaefolia NBRC 109709.</title>
        <authorList>
            <person name="Ichikawa N."/>
            <person name="Sato H."/>
            <person name="Tonouchi N."/>
        </authorList>
    </citation>
    <scope>NUCLEOTIDE SEQUENCE</scope>
    <source>
        <strain evidence="4">NBRC 109709</strain>
    </source>
</reference>
<dbReference type="InterPro" id="IPR036875">
    <property type="entry name" value="Znf_CCHC_sf"/>
</dbReference>
<dbReference type="PROSITE" id="PS50158">
    <property type="entry name" value="ZF_CCHC"/>
    <property type="match status" value="1"/>
</dbReference>
<dbReference type="AlphaFoldDB" id="A0A9W6XH86"/>